<keyword evidence="12" id="KW-0472">Membrane</keyword>
<gene>
    <name evidence="14" type="primary">ycbM</name>
    <name evidence="14" type="ORF">PBLR_15149</name>
</gene>
<name>A0A383RIQ0_PAEAL</name>
<evidence type="ECO:0000256" key="8">
    <source>
        <dbReference type="ARBA" id="ARBA00022777"/>
    </source>
</evidence>
<dbReference type="Proteomes" id="UP000304148">
    <property type="component" value="Chromosome"/>
</dbReference>
<dbReference type="SMART" id="SM00387">
    <property type="entry name" value="HATPase_c"/>
    <property type="match status" value="1"/>
</dbReference>
<proteinExistence type="predicted"/>
<evidence type="ECO:0000256" key="9">
    <source>
        <dbReference type="ARBA" id="ARBA00022840"/>
    </source>
</evidence>
<dbReference type="InterPro" id="IPR004358">
    <property type="entry name" value="Sig_transdc_His_kin-like_C"/>
</dbReference>
<keyword evidence="10" id="KW-1133">Transmembrane helix</keyword>
<dbReference type="GO" id="GO:0000155">
    <property type="term" value="F:phosphorelay sensor kinase activity"/>
    <property type="evidence" value="ECO:0007669"/>
    <property type="project" value="InterPro"/>
</dbReference>
<evidence type="ECO:0000256" key="2">
    <source>
        <dbReference type="ARBA" id="ARBA00004370"/>
    </source>
</evidence>
<dbReference type="CDD" id="cd00082">
    <property type="entry name" value="HisKA"/>
    <property type="match status" value="1"/>
</dbReference>
<dbReference type="GO" id="GO:0016036">
    <property type="term" value="P:cellular response to phosphate starvation"/>
    <property type="evidence" value="ECO:0007669"/>
    <property type="project" value="TreeGrafter"/>
</dbReference>
<evidence type="ECO:0000313" key="15">
    <source>
        <dbReference type="Proteomes" id="UP000304148"/>
    </source>
</evidence>
<dbReference type="SMART" id="SM00388">
    <property type="entry name" value="HisKA"/>
    <property type="match status" value="1"/>
</dbReference>
<dbReference type="AlphaFoldDB" id="A0A383RIQ0"/>
<dbReference type="InterPro" id="IPR036890">
    <property type="entry name" value="HATPase_C_sf"/>
</dbReference>
<dbReference type="Gene3D" id="3.30.565.10">
    <property type="entry name" value="Histidine kinase-like ATPase, C-terminal domain"/>
    <property type="match status" value="1"/>
</dbReference>
<dbReference type="InterPro" id="IPR003661">
    <property type="entry name" value="HisK_dim/P_dom"/>
</dbReference>
<keyword evidence="9" id="KW-0067">ATP-binding</keyword>
<keyword evidence="5" id="KW-0808">Transferase</keyword>
<evidence type="ECO:0000259" key="13">
    <source>
        <dbReference type="PROSITE" id="PS50109"/>
    </source>
</evidence>
<evidence type="ECO:0000256" key="5">
    <source>
        <dbReference type="ARBA" id="ARBA00022679"/>
    </source>
</evidence>
<evidence type="ECO:0000256" key="3">
    <source>
        <dbReference type="ARBA" id="ARBA00012438"/>
    </source>
</evidence>
<dbReference type="GO" id="GO:0004721">
    <property type="term" value="F:phosphoprotein phosphatase activity"/>
    <property type="evidence" value="ECO:0007669"/>
    <property type="project" value="TreeGrafter"/>
</dbReference>
<dbReference type="InterPro" id="IPR036097">
    <property type="entry name" value="HisK_dim/P_sf"/>
</dbReference>
<keyword evidence="6" id="KW-0812">Transmembrane</keyword>
<dbReference type="EMBL" id="LS992241">
    <property type="protein sequence ID" value="SYX86723.1"/>
    <property type="molecule type" value="Genomic_DNA"/>
</dbReference>
<evidence type="ECO:0000256" key="11">
    <source>
        <dbReference type="ARBA" id="ARBA00023012"/>
    </source>
</evidence>
<dbReference type="PROSITE" id="PS50109">
    <property type="entry name" value="HIS_KIN"/>
    <property type="match status" value="1"/>
</dbReference>
<keyword evidence="7" id="KW-0547">Nucleotide-binding</keyword>
<sequence>MMITGLLSICMVILLIVVYTQRVNHSRRNQQLTEIQKKLEQIHRTQSAEKLLLFTDDKRIIGVIEQINELLVDHEKALANYAKTEIAMRKMISNISHDLKTPLTVVLGYLETLNLSNERISDEERNRLLTRVHGKTVEVIELIHTFFDLAKLESGDKHVELTRVDMSELCRKNILQFYERLTKRGFEVDIQIPEASLYARGNEDALDRMLNNLISNAIEYGADGRVLGIALRSDDTHLFVDVWDRGKGIPEQHQDRVFERMYTLEDSRNKNYEGSGLGLTITKRLAESMGGSIELHSKPFKKTIFTIKLLRMS</sequence>
<comment type="subcellular location">
    <subcellularLocation>
        <location evidence="2">Membrane</location>
    </subcellularLocation>
</comment>
<organism evidence="14 15">
    <name type="scientific">Paenibacillus alvei</name>
    <name type="common">Bacillus alvei</name>
    <dbReference type="NCBI Taxonomy" id="44250"/>
    <lineage>
        <taxon>Bacteria</taxon>
        <taxon>Bacillati</taxon>
        <taxon>Bacillota</taxon>
        <taxon>Bacilli</taxon>
        <taxon>Bacillales</taxon>
        <taxon>Paenibacillaceae</taxon>
        <taxon>Paenibacillus</taxon>
    </lineage>
</organism>
<reference evidence="15" key="1">
    <citation type="submission" date="2018-08" db="EMBL/GenBank/DDBJ databases">
        <authorList>
            <person name="Chevrot R."/>
        </authorList>
    </citation>
    <scope>NUCLEOTIDE SEQUENCE [LARGE SCALE GENOMIC DNA]</scope>
</reference>
<evidence type="ECO:0000256" key="7">
    <source>
        <dbReference type="ARBA" id="ARBA00022741"/>
    </source>
</evidence>
<evidence type="ECO:0000256" key="4">
    <source>
        <dbReference type="ARBA" id="ARBA00022553"/>
    </source>
</evidence>
<feature type="domain" description="Histidine kinase" evidence="13">
    <location>
        <begin position="94"/>
        <end position="313"/>
    </location>
</feature>
<dbReference type="Pfam" id="PF00512">
    <property type="entry name" value="HisKA"/>
    <property type="match status" value="1"/>
</dbReference>
<dbReference type="GO" id="GO:0005524">
    <property type="term" value="F:ATP binding"/>
    <property type="evidence" value="ECO:0007669"/>
    <property type="project" value="UniProtKB-KW"/>
</dbReference>
<keyword evidence="4" id="KW-0597">Phosphoprotein</keyword>
<evidence type="ECO:0000256" key="10">
    <source>
        <dbReference type="ARBA" id="ARBA00022989"/>
    </source>
</evidence>
<dbReference type="InterPro" id="IPR005467">
    <property type="entry name" value="His_kinase_dom"/>
</dbReference>
<dbReference type="Gene3D" id="1.10.287.130">
    <property type="match status" value="1"/>
</dbReference>
<accession>A0A383RIQ0</accession>
<dbReference type="InterPro" id="IPR050351">
    <property type="entry name" value="BphY/WalK/GraS-like"/>
</dbReference>
<evidence type="ECO:0000256" key="12">
    <source>
        <dbReference type="ARBA" id="ARBA00023136"/>
    </source>
</evidence>
<comment type="catalytic activity">
    <reaction evidence="1">
        <text>ATP + protein L-histidine = ADP + protein N-phospho-L-histidine.</text>
        <dbReference type="EC" id="2.7.13.3"/>
    </reaction>
</comment>
<dbReference type="SUPFAM" id="SSF47384">
    <property type="entry name" value="Homodimeric domain of signal transducing histidine kinase"/>
    <property type="match status" value="1"/>
</dbReference>
<evidence type="ECO:0000256" key="6">
    <source>
        <dbReference type="ARBA" id="ARBA00022692"/>
    </source>
</evidence>
<dbReference type="EC" id="2.7.13.3" evidence="3"/>
<dbReference type="PANTHER" id="PTHR45453">
    <property type="entry name" value="PHOSPHATE REGULON SENSOR PROTEIN PHOR"/>
    <property type="match status" value="1"/>
</dbReference>
<evidence type="ECO:0000313" key="14">
    <source>
        <dbReference type="EMBL" id="SYX86723.1"/>
    </source>
</evidence>
<protein>
    <recommendedName>
        <fullName evidence="3">histidine kinase</fullName>
        <ecNumber evidence="3">2.7.13.3</ecNumber>
    </recommendedName>
</protein>
<dbReference type="FunFam" id="3.30.565.10:FF:000013">
    <property type="entry name" value="Two-component sensor histidine kinase"/>
    <property type="match status" value="1"/>
</dbReference>
<dbReference type="InterPro" id="IPR003594">
    <property type="entry name" value="HATPase_dom"/>
</dbReference>
<dbReference type="GO" id="GO:0005886">
    <property type="term" value="C:plasma membrane"/>
    <property type="evidence" value="ECO:0007669"/>
    <property type="project" value="TreeGrafter"/>
</dbReference>
<dbReference type="PRINTS" id="PR00344">
    <property type="entry name" value="BCTRLSENSOR"/>
</dbReference>
<evidence type="ECO:0000256" key="1">
    <source>
        <dbReference type="ARBA" id="ARBA00000085"/>
    </source>
</evidence>
<dbReference type="PANTHER" id="PTHR45453:SF1">
    <property type="entry name" value="PHOSPHATE REGULON SENSOR PROTEIN PHOR"/>
    <property type="match status" value="1"/>
</dbReference>
<dbReference type="SUPFAM" id="SSF55874">
    <property type="entry name" value="ATPase domain of HSP90 chaperone/DNA topoisomerase II/histidine kinase"/>
    <property type="match status" value="1"/>
</dbReference>
<dbReference type="Pfam" id="PF02518">
    <property type="entry name" value="HATPase_c"/>
    <property type="match status" value="1"/>
</dbReference>
<keyword evidence="8 14" id="KW-0418">Kinase</keyword>
<keyword evidence="11" id="KW-0902">Two-component regulatory system</keyword>